<feature type="coiled-coil region" evidence="1">
    <location>
        <begin position="290"/>
        <end position="380"/>
    </location>
</feature>
<feature type="compositionally biased region" description="Polar residues" evidence="2">
    <location>
        <begin position="502"/>
        <end position="524"/>
    </location>
</feature>
<evidence type="ECO:0000256" key="2">
    <source>
        <dbReference type="SAM" id="MobiDB-lite"/>
    </source>
</evidence>
<evidence type="ECO:0000256" key="1">
    <source>
        <dbReference type="SAM" id="Coils"/>
    </source>
</evidence>
<organism evidence="3 4">
    <name type="scientific">Knipowitschia caucasica</name>
    <name type="common">Caucasian dwarf goby</name>
    <name type="synonym">Pomatoschistus caucasicus</name>
    <dbReference type="NCBI Taxonomy" id="637954"/>
    <lineage>
        <taxon>Eukaryota</taxon>
        <taxon>Metazoa</taxon>
        <taxon>Chordata</taxon>
        <taxon>Craniata</taxon>
        <taxon>Vertebrata</taxon>
        <taxon>Euteleostomi</taxon>
        <taxon>Actinopterygii</taxon>
        <taxon>Neopterygii</taxon>
        <taxon>Teleostei</taxon>
        <taxon>Neoteleostei</taxon>
        <taxon>Acanthomorphata</taxon>
        <taxon>Gobiaria</taxon>
        <taxon>Gobiiformes</taxon>
        <taxon>Gobioidei</taxon>
        <taxon>Gobiidae</taxon>
        <taxon>Gobiinae</taxon>
        <taxon>Knipowitschia</taxon>
    </lineage>
</organism>
<evidence type="ECO:0000313" key="4">
    <source>
        <dbReference type="Proteomes" id="UP001497482"/>
    </source>
</evidence>
<protein>
    <recommendedName>
        <fullName evidence="5">Coiled-coil domain-containing protein 157</fullName>
    </recommendedName>
</protein>
<dbReference type="AlphaFoldDB" id="A0AAV2MTH1"/>
<name>A0AAV2MTH1_KNICA</name>
<proteinExistence type="predicted"/>
<dbReference type="PANTHER" id="PTHR43696">
    <property type="entry name" value="COILED-COIL DOMAIN-CONTAINING PROTEIN 157"/>
    <property type="match status" value="1"/>
</dbReference>
<feature type="region of interest" description="Disordered" evidence="2">
    <location>
        <begin position="480"/>
        <end position="543"/>
    </location>
</feature>
<dbReference type="InterPro" id="IPR029681">
    <property type="entry name" value="CCDC157"/>
</dbReference>
<dbReference type="EMBL" id="OZ035831">
    <property type="protein sequence ID" value="CAL1616236.1"/>
    <property type="molecule type" value="Genomic_DNA"/>
</dbReference>
<keyword evidence="4" id="KW-1185">Reference proteome</keyword>
<gene>
    <name evidence="3" type="ORF">KC01_LOCUS42038</name>
</gene>
<feature type="coiled-coil region" evidence="1">
    <location>
        <begin position="138"/>
        <end position="257"/>
    </location>
</feature>
<sequence length="543" mass="62619">MVALLDHYDFIHGEATFNQHSHIVLLELVIDRLLLLLQSFNVFVEQLSKSCKRNQTKEKGFLSLGLVVRNYWSNLLTYKVSYKKQTPLSLSVQDTVELGQMTATDIAQWGAEENRDLRRLAKHLQEVRGIVEPLKAKLVTVETEKNMLKSDMKRLRSELKEKVGNYQATTVQLEFSLQKAQRSVAETQKRGQEEQQKHQREILSLDDRNSSLAKKVAEQLEIIKTLEAENISFQEKIRLLLKENESCKLQLQNKTQKLQADISELQLCLHKEEAKYNSACRQQEATQGKQKSLVDQVNSLDEECEELQRQLGESEEKQIELHNQIQQLSEEREQLQVQLNQQQESCVKLEMDKETLRSKMSSLANTVAELEQQITACTERERLLVAFPDLYPLPQAQAQSTGNVTTDMEQQIKANCLRIHILEQENTTLQRSLLKVKERTQTNEPQNIWNDWRGAEECPTSAIQERLVPRGSDEALQRYRTNRKEAGGERDLKSVATEDRMSASSLSSVQLHFQTLQLRSSSAKTSEKSTLPFHSRPLKQRRK</sequence>
<reference evidence="3 4" key="1">
    <citation type="submission" date="2024-04" db="EMBL/GenBank/DDBJ databases">
        <authorList>
            <person name="Waldvogel A.-M."/>
            <person name="Schoenle A."/>
        </authorList>
    </citation>
    <scope>NUCLEOTIDE SEQUENCE [LARGE SCALE GENOMIC DNA]</scope>
</reference>
<evidence type="ECO:0000313" key="3">
    <source>
        <dbReference type="EMBL" id="CAL1616236.1"/>
    </source>
</evidence>
<evidence type="ECO:0008006" key="5">
    <source>
        <dbReference type="Google" id="ProtNLM"/>
    </source>
</evidence>
<feature type="compositionally biased region" description="Basic and acidic residues" evidence="2">
    <location>
        <begin position="480"/>
        <end position="501"/>
    </location>
</feature>
<dbReference type="PANTHER" id="PTHR43696:SF9">
    <property type="entry name" value="COILED-COIL DOMAIN-CONTAINING PROTEIN 157"/>
    <property type="match status" value="1"/>
</dbReference>
<dbReference type="Proteomes" id="UP001497482">
    <property type="component" value="Chromosome 9"/>
</dbReference>
<keyword evidence="1" id="KW-0175">Coiled coil</keyword>
<accession>A0AAV2MTH1</accession>